<accession>A0A2I0J586</accession>
<evidence type="ECO:0000256" key="1">
    <source>
        <dbReference type="SAM" id="MobiDB-lite"/>
    </source>
</evidence>
<dbReference type="AlphaFoldDB" id="A0A2I0J586"/>
<feature type="compositionally biased region" description="Basic and acidic residues" evidence="1">
    <location>
        <begin position="38"/>
        <end position="50"/>
    </location>
</feature>
<protein>
    <submittedName>
        <fullName evidence="2">Uncharacterized protein</fullName>
    </submittedName>
</protein>
<dbReference type="EMBL" id="PGOL01002010">
    <property type="protein sequence ID" value="PKI51391.1"/>
    <property type="molecule type" value="Genomic_DNA"/>
</dbReference>
<keyword evidence="3" id="KW-1185">Reference proteome</keyword>
<feature type="region of interest" description="Disordered" evidence="1">
    <location>
        <begin position="20"/>
        <end position="50"/>
    </location>
</feature>
<proteinExistence type="predicted"/>
<name>A0A2I0J586_PUNGR</name>
<gene>
    <name evidence="2" type="ORF">CRG98_028252</name>
</gene>
<sequence>MSKDRELEYIKQRLYTGLSVSQSTAASEKNTDGGTEMRGTERGQKLTGKESLIEEPLECQVGDESDGEEALEWRVGDESDGGESMIEDESERQSNLGYEISIQFREPIPVPILGTL</sequence>
<dbReference type="Proteomes" id="UP000233551">
    <property type="component" value="Unassembled WGS sequence"/>
</dbReference>
<organism evidence="2 3">
    <name type="scientific">Punica granatum</name>
    <name type="common">Pomegranate</name>
    <dbReference type="NCBI Taxonomy" id="22663"/>
    <lineage>
        <taxon>Eukaryota</taxon>
        <taxon>Viridiplantae</taxon>
        <taxon>Streptophyta</taxon>
        <taxon>Embryophyta</taxon>
        <taxon>Tracheophyta</taxon>
        <taxon>Spermatophyta</taxon>
        <taxon>Magnoliopsida</taxon>
        <taxon>eudicotyledons</taxon>
        <taxon>Gunneridae</taxon>
        <taxon>Pentapetalae</taxon>
        <taxon>rosids</taxon>
        <taxon>malvids</taxon>
        <taxon>Myrtales</taxon>
        <taxon>Lythraceae</taxon>
        <taxon>Punica</taxon>
    </lineage>
</organism>
<comment type="caution">
    <text evidence="2">The sequence shown here is derived from an EMBL/GenBank/DDBJ whole genome shotgun (WGS) entry which is preliminary data.</text>
</comment>
<evidence type="ECO:0000313" key="3">
    <source>
        <dbReference type="Proteomes" id="UP000233551"/>
    </source>
</evidence>
<evidence type="ECO:0000313" key="2">
    <source>
        <dbReference type="EMBL" id="PKI51391.1"/>
    </source>
</evidence>
<reference evidence="2 3" key="1">
    <citation type="submission" date="2017-11" db="EMBL/GenBank/DDBJ databases">
        <title>De-novo sequencing of pomegranate (Punica granatum L.) genome.</title>
        <authorList>
            <person name="Akparov Z."/>
            <person name="Amiraslanov A."/>
            <person name="Hajiyeva S."/>
            <person name="Abbasov M."/>
            <person name="Kaur K."/>
            <person name="Hamwieh A."/>
            <person name="Solovyev V."/>
            <person name="Salamov A."/>
            <person name="Braich B."/>
            <person name="Kosarev P."/>
            <person name="Mahmoud A."/>
            <person name="Hajiyev E."/>
            <person name="Babayeva S."/>
            <person name="Izzatullayeva V."/>
            <person name="Mammadov A."/>
            <person name="Mammadov A."/>
            <person name="Sharifova S."/>
            <person name="Ojaghi J."/>
            <person name="Eynullazada K."/>
            <person name="Bayramov B."/>
            <person name="Abdulazimova A."/>
            <person name="Shahmuradov I."/>
        </authorList>
    </citation>
    <scope>NUCLEOTIDE SEQUENCE [LARGE SCALE GENOMIC DNA]</scope>
    <source>
        <strain evidence="3">cv. AG2017</strain>
        <tissue evidence="2">Leaf</tissue>
    </source>
</reference>